<dbReference type="InterPro" id="IPR050091">
    <property type="entry name" value="PKS_NRPS_Biosynth_Enz"/>
</dbReference>
<keyword evidence="1" id="KW-0808">Transferase</keyword>
<gene>
    <name evidence="4" type="ORF">MI149_08035</name>
</gene>
<protein>
    <submittedName>
        <fullName evidence="4">Acyltransferase domain-containing protein</fullName>
    </submittedName>
</protein>
<name>A0ABY3TSN2_9MYCO</name>
<dbReference type="Pfam" id="PF00698">
    <property type="entry name" value="Acyl_transf_1"/>
    <property type="match status" value="1"/>
</dbReference>
<evidence type="ECO:0000313" key="5">
    <source>
        <dbReference type="Proteomes" id="UP001055337"/>
    </source>
</evidence>
<dbReference type="SMART" id="SM00827">
    <property type="entry name" value="PKS_AT"/>
    <property type="match status" value="1"/>
</dbReference>
<dbReference type="InterPro" id="IPR016036">
    <property type="entry name" value="Malonyl_transacylase_ACP-bd"/>
</dbReference>
<feature type="domain" description="Malonyl-CoA:ACP transacylase (MAT)" evidence="3">
    <location>
        <begin position="95"/>
        <end position="392"/>
    </location>
</feature>
<accession>A0ABY3TSN2</accession>
<evidence type="ECO:0000313" key="4">
    <source>
        <dbReference type="EMBL" id="ULN43019.1"/>
    </source>
</evidence>
<evidence type="ECO:0000256" key="2">
    <source>
        <dbReference type="ARBA" id="ARBA00023315"/>
    </source>
</evidence>
<reference evidence="4" key="1">
    <citation type="submission" date="2022-08" db="EMBL/GenBank/DDBJ databases">
        <title>Whole genome sequencing of non-tuberculosis mycobacteria type-strains.</title>
        <authorList>
            <person name="Igarashi Y."/>
            <person name="Osugi A."/>
            <person name="Mitarai S."/>
        </authorList>
    </citation>
    <scope>NUCLEOTIDE SEQUENCE</scope>
    <source>
        <strain evidence="4">JCM 16369</strain>
    </source>
</reference>
<dbReference type="PANTHER" id="PTHR43775">
    <property type="entry name" value="FATTY ACID SYNTHASE"/>
    <property type="match status" value="1"/>
</dbReference>
<evidence type="ECO:0000259" key="3">
    <source>
        <dbReference type="SMART" id="SM00827"/>
    </source>
</evidence>
<dbReference type="InterPro" id="IPR016035">
    <property type="entry name" value="Acyl_Trfase/lysoPLipase"/>
</dbReference>
<dbReference type="Proteomes" id="UP001055337">
    <property type="component" value="Chromosome"/>
</dbReference>
<organism evidence="4 5">
    <name type="scientific">Mycolicibacterium crocinum</name>
    <dbReference type="NCBI Taxonomy" id="388459"/>
    <lineage>
        <taxon>Bacteria</taxon>
        <taxon>Bacillati</taxon>
        <taxon>Actinomycetota</taxon>
        <taxon>Actinomycetes</taxon>
        <taxon>Mycobacteriales</taxon>
        <taxon>Mycobacteriaceae</taxon>
        <taxon>Mycolicibacterium</taxon>
    </lineage>
</organism>
<proteinExistence type="predicted"/>
<dbReference type="InterPro" id="IPR014043">
    <property type="entry name" value="Acyl_transferase_dom"/>
</dbReference>
<dbReference type="Gene3D" id="3.30.70.3290">
    <property type="match status" value="1"/>
</dbReference>
<dbReference type="PANTHER" id="PTHR43775:SF51">
    <property type="entry name" value="INACTIVE PHENOLPHTHIOCEROL SYNTHESIS POLYKETIDE SYNTHASE TYPE I PKS1-RELATED"/>
    <property type="match status" value="1"/>
</dbReference>
<dbReference type="SUPFAM" id="SSF52151">
    <property type="entry name" value="FabD/lysophospholipase-like"/>
    <property type="match status" value="1"/>
</dbReference>
<dbReference type="RefSeq" id="WP_240179348.1">
    <property type="nucleotide sequence ID" value="NZ_CP092362.2"/>
</dbReference>
<sequence>MTAGITPWTLSAKSASALAGQAAALERLLEDQPDADPTDVALSLVSTTVSARHRAVIVGSGRGELLTGLRALASGTPAPGVITGRATRAGRTVFVFPGQGSAWVRMAVELWDTAAAFTEHMRQCDEVFAEFLDWSLVGALRGQPGSPGLNRDDVVQALHFSVMVSLAAQWRALGVEPDAVIGHSQGEIAAAYVAGALTLRDAARVLCAQCDAVTHLAESGGVVSIPGPVEQVCELIKPWEGSITIAERNSPSSTTVTGTASAIDELFARCVREQLPATRIPVAYAAHCALVDELRESLRETLADVRPRHTDIIFISTVTGAATDPSVLNDDYWFANLRQPVLFEDAVRWAYRRGHHTFIECGPQQMLTADIEESLDDCGDDPTVIGTLRRNDGSMRRFLMSVAESHVRGTSPNWANVLNQRPG</sequence>
<dbReference type="Gene3D" id="3.40.366.10">
    <property type="entry name" value="Malonyl-Coenzyme A Acyl Carrier Protein, domain 2"/>
    <property type="match status" value="1"/>
</dbReference>
<dbReference type="EMBL" id="CP092362">
    <property type="protein sequence ID" value="ULN43019.1"/>
    <property type="molecule type" value="Genomic_DNA"/>
</dbReference>
<evidence type="ECO:0000256" key="1">
    <source>
        <dbReference type="ARBA" id="ARBA00022679"/>
    </source>
</evidence>
<dbReference type="InterPro" id="IPR001227">
    <property type="entry name" value="Ac_transferase_dom_sf"/>
</dbReference>
<dbReference type="Pfam" id="PF22621">
    <property type="entry name" value="CurL-like_PKS_C"/>
    <property type="match status" value="1"/>
</dbReference>
<dbReference type="GO" id="GO:0016746">
    <property type="term" value="F:acyltransferase activity"/>
    <property type="evidence" value="ECO:0007669"/>
    <property type="project" value="UniProtKB-KW"/>
</dbReference>
<keyword evidence="2 4" id="KW-0012">Acyltransferase</keyword>
<dbReference type="SUPFAM" id="SSF55048">
    <property type="entry name" value="Probable ACP-binding domain of malonyl-CoA ACP transacylase"/>
    <property type="match status" value="1"/>
</dbReference>
<keyword evidence="5" id="KW-1185">Reference proteome</keyword>